<protein>
    <recommendedName>
        <fullName evidence="4">Methyltransferase domain-containing protein</fullName>
    </recommendedName>
</protein>
<dbReference type="PANTHER" id="PTHR43464">
    <property type="entry name" value="METHYLTRANSFERASE"/>
    <property type="match status" value="1"/>
</dbReference>
<evidence type="ECO:0000313" key="5">
    <source>
        <dbReference type="EMBL" id="MPM46260.1"/>
    </source>
</evidence>
<dbReference type="InterPro" id="IPR041698">
    <property type="entry name" value="Methyltransf_25"/>
</dbReference>
<evidence type="ECO:0000259" key="4">
    <source>
        <dbReference type="Pfam" id="PF13649"/>
    </source>
</evidence>
<sequence>MPGTHSLDLMPGPQENVWLAALRANPDHARNYARRWSSLVAEGRDIYGEARLIDAMAERGSSILDAGCGTGRIGGWLAERGHQVVGVDLDETLIEVARRDWPQADWQVQNLAGLSLADESGNPAEFDLVVSAGNVLTFLSVDERLPALTQLRQHLATDGRIVVGFGAGRGYGFDEFEADADQAGLVLEQRYSTWTLRPPAADFLVAVLAVRPH</sequence>
<dbReference type="EMBL" id="VSSQ01011207">
    <property type="protein sequence ID" value="MPM46260.1"/>
    <property type="molecule type" value="Genomic_DNA"/>
</dbReference>
<reference evidence="5" key="1">
    <citation type="submission" date="2019-08" db="EMBL/GenBank/DDBJ databases">
        <authorList>
            <person name="Kucharzyk K."/>
            <person name="Murdoch R.W."/>
            <person name="Higgins S."/>
            <person name="Loffler F."/>
        </authorList>
    </citation>
    <scope>NUCLEOTIDE SEQUENCE</scope>
</reference>
<accession>A0A644ZZ70</accession>
<dbReference type="InterPro" id="IPR029063">
    <property type="entry name" value="SAM-dependent_MTases_sf"/>
</dbReference>
<dbReference type="CDD" id="cd02440">
    <property type="entry name" value="AdoMet_MTases"/>
    <property type="match status" value="1"/>
</dbReference>
<dbReference type="PANTHER" id="PTHR43464:SF19">
    <property type="entry name" value="UBIQUINONE BIOSYNTHESIS O-METHYLTRANSFERASE, MITOCHONDRIAL"/>
    <property type="match status" value="1"/>
</dbReference>
<organism evidence="5">
    <name type="scientific">bioreactor metagenome</name>
    <dbReference type="NCBI Taxonomy" id="1076179"/>
    <lineage>
        <taxon>unclassified sequences</taxon>
        <taxon>metagenomes</taxon>
        <taxon>ecological metagenomes</taxon>
    </lineage>
</organism>
<dbReference type="SUPFAM" id="SSF53335">
    <property type="entry name" value="S-adenosyl-L-methionine-dependent methyltransferases"/>
    <property type="match status" value="1"/>
</dbReference>
<dbReference type="Gene3D" id="3.40.50.150">
    <property type="entry name" value="Vaccinia Virus protein VP39"/>
    <property type="match status" value="1"/>
</dbReference>
<keyword evidence="3" id="KW-0949">S-adenosyl-L-methionine</keyword>
<evidence type="ECO:0000256" key="1">
    <source>
        <dbReference type="ARBA" id="ARBA00022603"/>
    </source>
</evidence>
<evidence type="ECO:0000256" key="3">
    <source>
        <dbReference type="ARBA" id="ARBA00022691"/>
    </source>
</evidence>
<evidence type="ECO:0000256" key="2">
    <source>
        <dbReference type="ARBA" id="ARBA00022679"/>
    </source>
</evidence>
<dbReference type="GO" id="GO:0032259">
    <property type="term" value="P:methylation"/>
    <property type="evidence" value="ECO:0007669"/>
    <property type="project" value="UniProtKB-KW"/>
</dbReference>
<feature type="domain" description="Methyltransferase" evidence="4">
    <location>
        <begin position="63"/>
        <end position="159"/>
    </location>
</feature>
<gene>
    <name evidence="5" type="ORF">SDC9_92958</name>
</gene>
<dbReference type="Pfam" id="PF13649">
    <property type="entry name" value="Methyltransf_25"/>
    <property type="match status" value="1"/>
</dbReference>
<dbReference type="AlphaFoldDB" id="A0A644ZZ70"/>
<keyword evidence="2" id="KW-0808">Transferase</keyword>
<keyword evidence="1" id="KW-0489">Methyltransferase</keyword>
<name>A0A644ZZ70_9ZZZZ</name>
<dbReference type="GO" id="GO:0008168">
    <property type="term" value="F:methyltransferase activity"/>
    <property type="evidence" value="ECO:0007669"/>
    <property type="project" value="UniProtKB-KW"/>
</dbReference>
<proteinExistence type="predicted"/>
<comment type="caution">
    <text evidence="5">The sequence shown here is derived from an EMBL/GenBank/DDBJ whole genome shotgun (WGS) entry which is preliminary data.</text>
</comment>